<feature type="domain" description="NAD-dependent epimerase/dehydratase" evidence="1">
    <location>
        <begin position="8"/>
        <end position="226"/>
    </location>
</feature>
<sequence>MSAAARRALVTGASGFVGAALTRRLLADGWEVHLLLREGSSTAGLPPQGERLRLHRHDGSINQLIDIMRAAAPEAVFHLASLFLATHKPEDVERLINSNLLFSTQLAEAMAACGVRNLVNTGTSWEHYQNADYNPVCLYAATKQAFGALLRYYVEVHGLRVVTLKLFDTYGAGDTRPKVLNLLKRIALEGTSLAMSPGGQLVDLVYIDDVVEAFLMAYAQLADGTQQTPMEEYGVSSGAPLPLRELAALYAQVSGRPLDIDWGGRPYREREVMVPWHGCRGVPGWRPQVGLAQGLALFHQA</sequence>
<evidence type="ECO:0000313" key="2">
    <source>
        <dbReference type="EMBL" id="MYM90041.1"/>
    </source>
</evidence>
<dbReference type="InterPro" id="IPR036291">
    <property type="entry name" value="NAD(P)-bd_dom_sf"/>
</dbReference>
<dbReference type="EMBL" id="WWCW01000100">
    <property type="protein sequence ID" value="MYM90041.1"/>
    <property type="molecule type" value="Genomic_DNA"/>
</dbReference>
<evidence type="ECO:0000259" key="1">
    <source>
        <dbReference type="Pfam" id="PF01370"/>
    </source>
</evidence>
<evidence type="ECO:0000313" key="3">
    <source>
        <dbReference type="Proteomes" id="UP000470302"/>
    </source>
</evidence>
<dbReference type="InterPro" id="IPR001509">
    <property type="entry name" value="Epimerase_deHydtase"/>
</dbReference>
<proteinExistence type="predicted"/>
<protein>
    <submittedName>
        <fullName evidence="2">NAD-dependent epimerase/dehydratase family protein</fullName>
    </submittedName>
</protein>
<name>A0A845G862_9BURK</name>
<organism evidence="2 3">
    <name type="scientific">Duganella vulcania</name>
    <dbReference type="NCBI Taxonomy" id="2692166"/>
    <lineage>
        <taxon>Bacteria</taxon>
        <taxon>Pseudomonadati</taxon>
        <taxon>Pseudomonadota</taxon>
        <taxon>Betaproteobacteria</taxon>
        <taxon>Burkholderiales</taxon>
        <taxon>Oxalobacteraceae</taxon>
        <taxon>Telluria group</taxon>
        <taxon>Duganella</taxon>
    </lineage>
</organism>
<dbReference type="RefSeq" id="WP_161098876.1">
    <property type="nucleotide sequence ID" value="NZ_WWCW01000100.1"/>
</dbReference>
<accession>A0A845G862</accession>
<reference evidence="2 3" key="1">
    <citation type="submission" date="2020-01" db="EMBL/GenBank/DDBJ databases">
        <title>Novel species isolated from a subtropical stream in China.</title>
        <authorList>
            <person name="Lu H."/>
        </authorList>
    </citation>
    <scope>NUCLEOTIDE SEQUENCE [LARGE SCALE GENOMIC DNA]</scope>
    <source>
        <strain evidence="2 3">FT82W</strain>
    </source>
</reference>
<dbReference type="Gene3D" id="3.40.50.720">
    <property type="entry name" value="NAD(P)-binding Rossmann-like Domain"/>
    <property type="match status" value="1"/>
</dbReference>
<dbReference type="SUPFAM" id="SSF51735">
    <property type="entry name" value="NAD(P)-binding Rossmann-fold domains"/>
    <property type="match status" value="1"/>
</dbReference>
<dbReference type="Pfam" id="PF01370">
    <property type="entry name" value="Epimerase"/>
    <property type="match status" value="1"/>
</dbReference>
<comment type="caution">
    <text evidence="2">The sequence shown here is derived from an EMBL/GenBank/DDBJ whole genome shotgun (WGS) entry which is preliminary data.</text>
</comment>
<dbReference type="PANTHER" id="PTHR43245:SF13">
    <property type="entry name" value="UDP-D-APIOSE_UDP-D-XYLOSE SYNTHASE 2"/>
    <property type="match status" value="1"/>
</dbReference>
<dbReference type="AlphaFoldDB" id="A0A845G862"/>
<gene>
    <name evidence="2" type="ORF">GTP91_23075</name>
</gene>
<dbReference type="Proteomes" id="UP000470302">
    <property type="component" value="Unassembled WGS sequence"/>
</dbReference>
<dbReference type="PANTHER" id="PTHR43245">
    <property type="entry name" value="BIFUNCTIONAL POLYMYXIN RESISTANCE PROTEIN ARNA"/>
    <property type="match status" value="1"/>
</dbReference>
<dbReference type="InterPro" id="IPR050177">
    <property type="entry name" value="Lipid_A_modif_metabolic_enz"/>
</dbReference>